<dbReference type="Gene3D" id="3.40.50.12780">
    <property type="entry name" value="N-terminal domain of ligase-like"/>
    <property type="match status" value="1"/>
</dbReference>
<organism evidence="5 6">
    <name type="scientific">Bordetella genomosp. 7</name>
    <dbReference type="NCBI Taxonomy" id="1416805"/>
    <lineage>
        <taxon>Bacteria</taxon>
        <taxon>Pseudomonadati</taxon>
        <taxon>Pseudomonadota</taxon>
        <taxon>Betaproteobacteria</taxon>
        <taxon>Burkholderiales</taxon>
        <taxon>Alcaligenaceae</taxon>
        <taxon>Bordetella</taxon>
    </lineage>
</organism>
<accession>A0A261QXN0</accession>
<comment type="similarity">
    <text evidence="1">Belongs to the ATP-dependent AMP-binding enzyme family.</text>
</comment>
<comment type="caution">
    <text evidence="5">The sequence shown here is derived from an EMBL/GenBank/DDBJ whole genome shotgun (WGS) entry which is preliminary data.</text>
</comment>
<evidence type="ECO:0008006" key="7">
    <source>
        <dbReference type="Google" id="ProtNLM"/>
    </source>
</evidence>
<evidence type="ECO:0000259" key="4">
    <source>
        <dbReference type="Pfam" id="PF13193"/>
    </source>
</evidence>
<dbReference type="Proteomes" id="UP000216947">
    <property type="component" value="Unassembled WGS sequence"/>
</dbReference>
<dbReference type="InterPro" id="IPR000873">
    <property type="entry name" value="AMP-dep_synth/lig_dom"/>
</dbReference>
<dbReference type="Gene3D" id="3.30.300.30">
    <property type="match status" value="1"/>
</dbReference>
<evidence type="ECO:0000313" key="6">
    <source>
        <dbReference type="Proteomes" id="UP000216947"/>
    </source>
</evidence>
<dbReference type="Pfam" id="PF00501">
    <property type="entry name" value="AMP-binding"/>
    <property type="match status" value="1"/>
</dbReference>
<gene>
    <name evidence="5" type="ORF">CAL19_19505</name>
</gene>
<dbReference type="PROSITE" id="PS00455">
    <property type="entry name" value="AMP_BINDING"/>
    <property type="match status" value="1"/>
</dbReference>
<dbReference type="InterPro" id="IPR025110">
    <property type="entry name" value="AMP-bd_C"/>
</dbReference>
<keyword evidence="2" id="KW-0436">Ligase</keyword>
<protein>
    <recommendedName>
        <fullName evidence="7">Long-chain fatty acid--CoA ligase</fullName>
    </recommendedName>
</protein>
<dbReference type="Pfam" id="PF13193">
    <property type="entry name" value="AMP-binding_C"/>
    <property type="match status" value="1"/>
</dbReference>
<evidence type="ECO:0000313" key="5">
    <source>
        <dbReference type="EMBL" id="OZI16843.1"/>
    </source>
</evidence>
<sequence length="539" mass="59240">MLSPQQVLALYPPHSGSLYSLFESRVSAVPDREFLVFRGISYRYREMHALVERAAAMYAARGIGRSDRVGVMSRNHVTTIVSFLALARLGATMCPFNPDFREEEAGYVIKHAELSGLLCSPACLLTARKAVAQSQRDAWILLNEPDPECAEIPTWNEALDQAPAEPPADGSSPEATCVFIYTSGTTGLPKAVMHAQRSVVLSAEGFVGRMYLQPDDRLLCILPTFHINALFYSVCGALAAGATVILEEAFSASRFWRTVKESRATEVNFVAAIPGILAKRPREEFVAGHCLSKICVAPLSKETDALFTGTFGVRDLLDGYGMSEAPGICITPLTGPRRLGSVGKLCRHPDPEMTFAELRVVDEAGNDVPIGQVGEFMVRSPTLMQGYFRDPEQTQASFREGGWFITGDMGYRDDDDFIWFVGRKKDIIRKRGENISGAELDRVVGNHPCVQEAAAIAVPAELGEDEILVAVVPRPDSHITAQEIAAWCAARLARIKVPRFVVFVDELPHTATHRVEKHKLKKDPALLARAIDLQETVRE</sequence>
<evidence type="ECO:0000259" key="3">
    <source>
        <dbReference type="Pfam" id="PF00501"/>
    </source>
</evidence>
<dbReference type="PANTHER" id="PTHR43201">
    <property type="entry name" value="ACYL-COA SYNTHETASE"/>
    <property type="match status" value="1"/>
</dbReference>
<dbReference type="InterPro" id="IPR045851">
    <property type="entry name" value="AMP-bd_C_sf"/>
</dbReference>
<dbReference type="InterPro" id="IPR020845">
    <property type="entry name" value="AMP-binding_CS"/>
</dbReference>
<keyword evidence="6" id="KW-1185">Reference proteome</keyword>
<dbReference type="EMBL" id="NEVK01000008">
    <property type="protein sequence ID" value="OZI16843.1"/>
    <property type="molecule type" value="Genomic_DNA"/>
</dbReference>
<proteinExistence type="inferred from homology"/>
<dbReference type="RefSeq" id="WP_094797713.1">
    <property type="nucleotide sequence ID" value="NZ_NEVK01000008.1"/>
</dbReference>
<dbReference type="GO" id="GO:0006631">
    <property type="term" value="P:fatty acid metabolic process"/>
    <property type="evidence" value="ECO:0007669"/>
    <property type="project" value="TreeGrafter"/>
</dbReference>
<reference evidence="6" key="1">
    <citation type="submission" date="2017-05" db="EMBL/GenBank/DDBJ databases">
        <title>Complete and WGS of Bordetella genogroups.</title>
        <authorList>
            <person name="Spilker T."/>
            <person name="Lipuma J."/>
        </authorList>
    </citation>
    <scope>NUCLEOTIDE SEQUENCE [LARGE SCALE GENOMIC DNA]</scope>
    <source>
        <strain evidence="6">AU18089</strain>
    </source>
</reference>
<feature type="domain" description="AMP-binding enzyme C-terminal" evidence="4">
    <location>
        <begin position="439"/>
        <end position="512"/>
    </location>
</feature>
<dbReference type="PANTHER" id="PTHR43201:SF5">
    <property type="entry name" value="MEDIUM-CHAIN ACYL-COA LIGASE ACSF2, MITOCHONDRIAL"/>
    <property type="match status" value="1"/>
</dbReference>
<name>A0A261QXN0_9BORD</name>
<dbReference type="GO" id="GO:0031956">
    <property type="term" value="F:medium-chain fatty acid-CoA ligase activity"/>
    <property type="evidence" value="ECO:0007669"/>
    <property type="project" value="TreeGrafter"/>
</dbReference>
<dbReference type="InterPro" id="IPR042099">
    <property type="entry name" value="ANL_N_sf"/>
</dbReference>
<dbReference type="SUPFAM" id="SSF56801">
    <property type="entry name" value="Acetyl-CoA synthetase-like"/>
    <property type="match status" value="1"/>
</dbReference>
<feature type="domain" description="AMP-dependent synthetase/ligase" evidence="3">
    <location>
        <begin position="22"/>
        <end position="388"/>
    </location>
</feature>
<evidence type="ECO:0000256" key="2">
    <source>
        <dbReference type="ARBA" id="ARBA00022598"/>
    </source>
</evidence>
<evidence type="ECO:0000256" key="1">
    <source>
        <dbReference type="ARBA" id="ARBA00006432"/>
    </source>
</evidence>
<dbReference type="AlphaFoldDB" id="A0A261QXN0"/>